<dbReference type="Proteomes" id="UP000442990">
    <property type="component" value="Unassembled WGS sequence"/>
</dbReference>
<sequence>MTLPAPSWRRSARSVLCGALLLGGLVACDGDEDASLSAPGVFYVRPYGDTSRPSNKTVFQLGVKNGARTTTPRRLTIDVPRDAQDAVRLRIMIEDCKGSATHVTCEVQDMSGDWYGGGHLVPVAAKGSAVGDSGVLRITYTTADGKELTARTRVVVGEPVVRVRATTFEDVPPGSDVAVPVVVRNAGEVPVKGLGLLLDPGDLEFRQRYANCRYPTQMNGRAAVCRLPEVRIDPGQAVVIRPPVRLRASRTRMYGAYTRQVWALDAGAGPHSVALEGGDFGDGPVLEASPARPADLKGTWASGDSASENVRLGTGADFGVIAVVLPGSSGDKRVLRLVVRNNGPGDPGRSTRLEFTPPVGSGVLEQPMYEVDDGEYGPYCESKDFAYACDVDELGPGKSRTFEFVLRLDKPGKGLVRLEDSESATASGVFNPDPDPHNNTASVSIR</sequence>
<accession>A0A7J5DPY3</accession>
<name>A0A7J5DPY3_9ACTN</name>
<dbReference type="AlphaFoldDB" id="A0A7J5DPY3"/>
<reference evidence="3 4" key="1">
    <citation type="submission" date="2019-09" db="EMBL/GenBank/DDBJ databases">
        <title>Isolation and identification of active actinomycetes.</title>
        <authorList>
            <person name="Yu Z."/>
            <person name="Han C."/>
            <person name="Yu B."/>
        </authorList>
    </citation>
    <scope>NUCLEOTIDE SEQUENCE [LARGE SCALE GENOMIC DNA]</scope>
    <source>
        <strain evidence="3 4">NEAU-H2</strain>
    </source>
</reference>
<feature type="chain" id="PRO_5038568659" description="DUF11 domain-containing protein" evidence="2">
    <location>
        <begin position="28"/>
        <end position="446"/>
    </location>
</feature>
<organism evidence="3 4">
    <name type="scientific">Streptomyces triticiradicis</name>
    <dbReference type="NCBI Taxonomy" id="2651189"/>
    <lineage>
        <taxon>Bacteria</taxon>
        <taxon>Bacillati</taxon>
        <taxon>Actinomycetota</taxon>
        <taxon>Actinomycetes</taxon>
        <taxon>Kitasatosporales</taxon>
        <taxon>Streptomycetaceae</taxon>
        <taxon>Streptomyces</taxon>
    </lineage>
</organism>
<feature type="compositionally biased region" description="Polar residues" evidence="1">
    <location>
        <begin position="437"/>
        <end position="446"/>
    </location>
</feature>
<proteinExistence type="predicted"/>
<evidence type="ECO:0000256" key="1">
    <source>
        <dbReference type="SAM" id="MobiDB-lite"/>
    </source>
</evidence>
<feature type="region of interest" description="Disordered" evidence="1">
    <location>
        <begin position="418"/>
        <end position="446"/>
    </location>
</feature>
<evidence type="ECO:0000313" key="3">
    <source>
        <dbReference type="EMBL" id="KAB1990844.1"/>
    </source>
</evidence>
<gene>
    <name evidence="3" type="ORF">F8144_02715</name>
</gene>
<protein>
    <recommendedName>
        <fullName evidence="5">DUF11 domain-containing protein</fullName>
    </recommendedName>
</protein>
<comment type="caution">
    <text evidence="3">The sequence shown here is derived from an EMBL/GenBank/DDBJ whole genome shotgun (WGS) entry which is preliminary data.</text>
</comment>
<keyword evidence="2" id="KW-0732">Signal</keyword>
<keyword evidence="4" id="KW-1185">Reference proteome</keyword>
<evidence type="ECO:0008006" key="5">
    <source>
        <dbReference type="Google" id="ProtNLM"/>
    </source>
</evidence>
<dbReference type="RefSeq" id="WP_151467398.1">
    <property type="nucleotide sequence ID" value="NZ_WBKG01000001.1"/>
</dbReference>
<evidence type="ECO:0000313" key="4">
    <source>
        <dbReference type="Proteomes" id="UP000442990"/>
    </source>
</evidence>
<dbReference type="EMBL" id="WBKG01000001">
    <property type="protein sequence ID" value="KAB1990844.1"/>
    <property type="molecule type" value="Genomic_DNA"/>
</dbReference>
<evidence type="ECO:0000256" key="2">
    <source>
        <dbReference type="SAM" id="SignalP"/>
    </source>
</evidence>
<feature type="signal peptide" evidence="2">
    <location>
        <begin position="1"/>
        <end position="27"/>
    </location>
</feature>